<evidence type="ECO:0000313" key="1">
    <source>
        <dbReference type="EMBL" id="KAG2391688.1"/>
    </source>
</evidence>
<name>A0A8T0K403_PHAAN</name>
<accession>A0A8T0K403</accession>
<comment type="caution">
    <text evidence="1">The sequence shown here is derived from an EMBL/GenBank/DDBJ whole genome shotgun (WGS) entry which is preliminary data.</text>
</comment>
<gene>
    <name evidence="1" type="ORF">HKW66_Vig0125510</name>
</gene>
<evidence type="ECO:0000313" key="2">
    <source>
        <dbReference type="Proteomes" id="UP000743370"/>
    </source>
</evidence>
<reference evidence="1 2" key="1">
    <citation type="submission" date="2020-05" db="EMBL/GenBank/DDBJ databases">
        <title>Vigna angularis (adzuki bean) Var. LongXiaoDou No. 4 denovo assembly.</title>
        <authorList>
            <person name="Xiang H."/>
        </authorList>
    </citation>
    <scope>NUCLEOTIDE SEQUENCE [LARGE SCALE GENOMIC DNA]</scope>
    <source>
        <tissue evidence="1">Leaf</tissue>
    </source>
</reference>
<dbReference type="EMBL" id="JABFOF010000007">
    <property type="protein sequence ID" value="KAG2391688.1"/>
    <property type="molecule type" value="Genomic_DNA"/>
</dbReference>
<protein>
    <submittedName>
        <fullName evidence="1">Uncharacterized protein</fullName>
    </submittedName>
</protein>
<dbReference type="Proteomes" id="UP000743370">
    <property type="component" value="Unassembled WGS sequence"/>
</dbReference>
<proteinExistence type="predicted"/>
<sequence length="128" mass="14384">MTPFRKGKMRPPFNFLGLQFQAIDDCGNKLPSIWVLAKNNVKCDVIGYDAQFIALRVQCENCSVFIVGFYGAILYTKCRILWSSLGSLQQRLLGSCVVFGDFHAIISNEEKKAGIRPHRSHAKNFIVG</sequence>
<dbReference type="AlphaFoldDB" id="A0A8T0K403"/>
<organism evidence="1 2">
    <name type="scientific">Phaseolus angularis</name>
    <name type="common">Azuki bean</name>
    <name type="synonym">Vigna angularis</name>
    <dbReference type="NCBI Taxonomy" id="3914"/>
    <lineage>
        <taxon>Eukaryota</taxon>
        <taxon>Viridiplantae</taxon>
        <taxon>Streptophyta</taxon>
        <taxon>Embryophyta</taxon>
        <taxon>Tracheophyta</taxon>
        <taxon>Spermatophyta</taxon>
        <taxon>Magnoliopsida</taxon>
        <taxon>eudicotyledons</taxon>
        <taxon>Gunneridae</taxon>
        <taxon>Pentapetalae</taxon>
        <taxon>rosids</taxon>
        <taxon>fabids</taxon>
        <taxon>Fabales</taxon>
        <taxon>Fabaceae</taxon>
        <taxon>Papilionoideae</taxon>
        <taxon>50 kb inversion clade</taxon>
        <taxon>NPAAA clade</taxon>
        <taxon>indigoferoid/millettioid clade</taxon>
        <taxon>Phaseoleae</taxon>
        <taxon>Vigna</taxon>
    </lineage>
</organism>